<evidence type="ECO:0000313" key="3">
    <source>
        <dbReference type="Proteomes" id="UP000265496"/>
    </source>
</evidence>
<organism evidence="2 3">
    <name type="scientific">Candidatus Karelsulcia muelleri</name>
    <dbReference type="NCBI Taxonomy" id="336810"/>
    <lineage>
        <taxon>Bacteria</taxon>
        <taxon>Pseudomonadati</taxon>
        <taxon>Bacteroidota</taxon>
        <taxon>Flavobacteriia</taxon>
        <taxon>Flavobacteriales</taxon>
        <taxon>Candidatus Karelsulcia</taxon>
    </lineage>
</organism>
<keyword evidence="1" id="KW-0812">Transmembrane</keyword>
<dbReference type="AlphaFoldDB" id="A0A3A1MKP2"/>
<comment type="caution">
    <text evidence="2">The sequence shown here is derived from an EMBL/GenBank/DDBJ whole genome shotgun (WGS) entry which is preliminary data.</text>
</comment>
<proteinExistence type="predicted"/>
<dbReference type="EMBL" id="QWZP01000003">
    <property type="protein sequence ID" value="RIU86177.1"/>
    <property type="molecule type" value="Genomic_DNA"/>
</dbReference>
<keyword evidence="1" id="KW-1133">Transmembrane helix</keyword>
<feature type="transmembrane region" description="Helical" evidence="1">
    <location>
        <begin position="17"/>
        <end position="38"/>
    </location>
</feature>
<reference evidence="2 3" key="2">
    <citation type="submission" date="2018-10" db="EMBL/GenBank/DDBJ databases">
        <title>Draft genome sequence of Candidatus Sulcia muelleri from Kolla paulula, a vector of Xylella fastidiosa causing Pierces disease of grapevine in Taiwan.</title>
        <authorList>
            <person name="Shih H.-T."/>
        </authorList>
    </citation>
    <scope>NUCLEOTIDE SEQUENCE [LARGE SCALE GENOMIC DNA]</scope>
    <source>
        <strain evidence="2 3">KPTW1</strain>
    </source>
</reference>
<accession>A0A3A1MKP2</accession>
<evidence type="ECO:0000256" key="1">
    <source>
        <dbReference type="SAM" id="Phobius"/>
    </source>
</evidence>
<sequence>MIFFYKHYLLLINKLTIIQDIILLINFIYFIFIFIFVFTRSKKYYIDISNNLNF</sequence>
<evidence type="ECO:0000313" key="2">
    <source>
        <dbReference type="EMBL" id="RIU86177.1"/>
    </source>
</evidence>
<protein>
    <submittedName>
        <fullName evidence="2">Cytochrome oxidase</fullName>
    </submittedName>
</protein>
<gene>
    <name evidence="2" type="ORF">D2A33_00740</name>
</gene>
<dbReference type="Proteomes" id="UP000265496">
    <property type="component" value="Unassembled WGS sequence"/>
</dbReference>
<keyword evidence="1" id="KW-0472">Membrane</keyword>
<reference evidence="3" key="1">
    <citation type="submission" date="2018-08" db="EMBL/GenBank/DDBJ databases">
        <authorList>
            <person name="Dai Z."/>
        </authorList>
    </citation>
    <scope>NUCLEOTIDE SEQUENCE [LARGE SCALE GENOMIC DNA]</scope>
    <source>
        <strain evidence="3">KPTW1</strain>
    </source>
</reference>
<name>A0A3A1MKP2_9FLAO</name>